<accession>A0A8J6BFH1</accession>
<evidence type="ECO:0000313" key="4">
    <source>
        <dbReference type="EMBL" id="KAG9396372.1"/>
    </source>
</evidence>
<keyword evidence="2" id="KW-0687">Ribonucleoprotein</keyword>
<dbReference type="SUPFAM" id="SSF50182">
    <property type="entry name" value="Sm-like ribonucleoproteins"/>
    <property type="match status" value="1"/>
</dbReference>
<dbReference type="PROSITE" id="PS52002">
    <property type="entry name" value="SM"/>
    <property type="match status" value="1"/>
</dbReference>
<dbReference type="InterPro" id="IPR047575">
    <property type="entry name" value="Sm"/>
</dbReference>
<organism evidence="4 5">
    <name type="scientific">Carpediemonas membranifera</name>
    <dbReference type="NCBI Taxonomy" id="201153"/>
    <lineage>
        <taxon>Eukaryota</taxon>
        <taxon>Metamonada</taxon>
        <taxon>Carpediemonas-like organisms</taxon>
        <taxon>Carpediemonas</taxon>
    </lineage>
</organism>
<dbReference type="EMBL" id="JAHDYR010000006">
    <property type="protein sequence ID" value="KAG9396372.1"/>
    <property type="molecule type" value="Genomic_DNA"/>
</dbReference>
<dbReference type="InterPro" id="IPR001163">
    <property type="entry name" value="Sm_dom_euk/arc"/>
</dbReference>
<comment type="similarity">
    <text evidence="1">Belongs to the snRNP Sm proteins family.</text>
</comment>
<proteinExistence type="inferred from homology"/>
<name>A0A8J6BFH1_9EUKA</name>
<dbReference type="AlphaFoldDB" id="A0A8J6BFH1"/>
<dbReference type="PANTHER" id="PTHR10553">
    <property type="entry name" value="SMALL NUCLEAR RIBONUCLEOPROTEIN"/>
    <property type="match status" value="1"/>
</dbReference>
<gene>
    <name evidence="4" type="ORF">J8273_2103</name>
</gene>
<dbReference type="SMART" id="SM00651">
    <property type="entry name" value="Sm"/>
    <property type="match status" value="1"/>
</dbReference>
<feature type="domain" description="Sm" evidence="3">
    <location>
        <begin position="5"/>
        <end position="85"/>
    </location>
</feature>
<reference evidence="4" key="1">
    <citation type="submission" date="2021-05" db="EMBL/GenBank/DDBJ databases">
        <title>A free-living protist that lacks canonical eukaryotic 1 DNA replication and segregation systems.</title>
        <authorList>
            <person name="Salas-Leiva D.E."/>
            <person name="Tromer E.C."/>
            <person name="Curtis B.A."/>
            <person name="Jerlstrom-Hultqvist J."/>
            <person name="Kolisko M."/>
            <person name="Yi Z."/>
            <person name="Salas-Leiva J.S."/>
            <person name="Gallot-Lavallee L."/>
            <person name="Kops G.J.P.L."/>
            <person name="Archibald J.M."/>
            <person name="Simpson A.G.B."/>
            <person name="Roger A.J."/>
        </authorList>
    </citation>
    <scope>NUCLEOTIDE SEQUENCE</scope>
    <source>
        <strain evidence="4">BICM</strain>
    </source>
</reference>
<comment type="caution">
    <text evidence="4">The sequence shown here is derived from an EMBL/GenBank/DDBJ whole genome shotgun (WGS) entry which is preliminary data.</text>
</comment>
<dbReference type="GO" id="GO:0003723">
    <property type="term" value="F:RNA binding"/>
    <property type="evidence" value="ECO:0007669"/>
    <property type="project" value="InterPro"/>
</dbReference>
<evidence type="ECO:0000313" key="5">
    <source>
        <dbReference type="Proteomes" id="UP000717585"/>
    </source>
</evidence>
<dbReference type="Proteomes" id="UP000717585">
    <property type="component" value="Unassembled WGS sequence"/>
</dbReference>
<dbReference type="GO" id="GO:1990904">
    <property type="term" value="C:ribonucleoprotein complex"/>
    <property type="evidence" value="ECO:0007669"/>
    <property type="project" value="UniProtKB-KW"/>
</dbReference>
<dbReference type="PANTHER" id="PTHR10553:SF5">
    <property type="entry name" value="U6 SNRNA-ASSOCIATED SM-LIKE PROTEIN LSM7"/>
    <property type="match status" value="1"/>
</dbReference>
<keyword evidence="5" id="KW-1185">Reference proteome</keyword>
<dbReference type="InterPro" id="IPR010920">
    <property type="entry name" value="LSM_dom_sf"/>
</dbReference>
<protein>
    <submittedName>
        <fullName evidence="4">LSM domain</fullName>
    </submittedName>
</protein>
<sequence>MQQSDCAINFASYVDKAVLIKCSGGRKISGVVKSFDDLSNVVLQDADELIDTTSADGEVSTRHRKLGVVVIRGQTITDVCPAHLKPVAGWPTG</sequence>
<evidence type="ECO:0000256" key="2">
    <source>
        <dbReference type="ARBA" id="ARBA00023274"/>
    </source>
</evidence>
<evidence type="ECO:0000256" key="1">
    <source>
        <dbReference type="ARBA" id="ARBA00006850"/>
    </source>
</evidence>
<dbReference type="InterPro" id="IPR044641">
    <property type="entry name" value="Lsm7/SmG-like"/>
</dbReference>
<dbReference type="Pfam" id="PF01423">
    <property type="entry name" value="LSM"/>
    <property type="match status" value="1"/>
</dbReference>
<dbReference type="PIRSF" id="PIRSF037188">
    <property type="entry name" value="U6_snRNA_Lsm7"/>
    <property type="match status" value="1"/>
</dbReference>
<evidence type="ECO:0000259" key="3">
    <source>
        <dbReference type="PROSITE" id="PS52002"/>
    </source>
</evidence>
<dbReference type="Gene3D" id="2.30.30.100">
    <property type="match status" value="1"/>
</dbReference>
<dbReference type="OrthoDB" id="2146at2759"/>